<evidence type="ECO:0000256" key="2">
    <source>
        <dbReference type="ARBA" id="ARBA00009819"/>
    </source>
</evidence>
<dbReference type="AlphaFoldDB" id="A0A484YY39"/>
<evidence type="ECO:0000256" key="7">
    <source>
        <dbReference type="ARBA" id="ARBA00022723"/>
    </source>
</evidence>
<keyword evidence="7" id="KW-0479">Metal-binding</keyword>
<dbReference type="GO" id="GO:0019646">
    <property type="term" value="P:aerobic electron transport chain"/>
    <property type="evidence" value="ECO:0007669"/>
    <property type="project" value="InterPro"/>
</dbReference>
<evidence type="ECO:0000256" key="5">
    <source>
        <dbReference type="ARBA" id="ARBA00022617"/>
    </source>
</evidence>
<dbReference type="PANTHER" id="PTHR30365">
    <property type="entry name" value="CYTOCHROME D UBIQUINOL OXIDASE"/>
    <property type="match status" value="1"/>
</dbReference>
<dbReference type="EMBL" id="CAADIW010000050">
    <property type="protein sequence ID" value="VFS41144.1"/>
    <property type="molecule type" value="Genomic_DNA"/>
</dbReference>
<evidence type="ECO:0000313" key="14">
    <source>
        <dbReference type="Proteomes" id="UP000351155"/>
    </source>
</evidence>
<sequence>MVGMGLLMIALGAISVWLRYRNRLYHSRLFHWFALCMGPAGLVALLAGWVTTGGGSSAVGGLWLSAHH</sequence>
<dbReference type="GO" id="GO:0020037">
    <property type="term" value="F:heme binding"/>
    <property type="evidence" value="ECO:0007669"/>
    <property type="project" value="TreeGrafter"/>
</dbReference>
<keyword evidence="9 12" id="KW-1133">Transmembrane helix</keyword>
<accession>A0A484YY39</accession>
<reference evidence="13 14" key="1">
    <citation type="submission" date="2019-03" db="EMBL/GenBank/DDBJ databases">
        <authorList>
            <consortium name="Pathogen Informatics"/>
        </authorList>
    </citation>
    <scope>NUCLEOTIDE SEQUENCE [LARGE SCALE GENOMIC DNA]</scope>
    <source>
        <strain evidence="13 14">NCTC12126</strain>
    </source>
</reference>
<feature type="transmembrane region" description="Helical" evidence="12">
    <location>
        <begin position="29"/>
        <end position="50"/>
    </location>
</feature>
<evidence type="ECO:0000256" key="9">
    <source>
        <dbReference type="ARBA" id="ARBA00022989"/>
    </source>
</evidence>
<keyword evidence="10" id="KW-0408">Iron</keyword>
<evidence type="ECO:0000256" key="3">
    <source>
        <dbReference type="ARBA" id="ARBA00022448"/>
    </source>
</evidence>
<dbReference type="GO" id="GO:0005886">
    <property type="term" value="C:plasma membrane"/>
    <property type="evidence" value="ECO:0007669"/>
    <property type="project" value="UniProtKB-SubCell"/>
</dbReference>
<evidence type="ECO:0000256" key="6">
    <source>
        <dbReference type="ARBA" id="ARBA00022692"/>
    </source>
</evidence>
<dbReference type="GO" id="GO:0046872">
    <property type="term" value="F:metal ion binding"/>
    <property type="evidence" value="ECO:0007669"/>
    <property type="project" value="UniProtKB-KW"/>
</dbReference>
<comment type="similarity">
    <text evidence="2">Belongs to the cytochrome ubiquinol oxidase subunit 1 family.</text>
</comment>
<evidence type="ECO:0000256" key="1">
    <source>
        <dbReference type="ARBA" id="ARBA00004651"/>
    </source>
</evidence>
<gene>
    <name evidence="13" type="ORF">NCTC12126_04443</name>
</gene>
<evidence type="ECO:0000256" key="12">
    <source>
        <dbReference type="SAM" id="Phobius"/>
    </source>
</evidence>
<keyword evidence="6 12" id="KW-0812">Transmembrane</keyword>
<dbReference type="Pfam" id="PF01654">
    <property type="entry name" value="Cyt_bd_oxida_I"/>
    <property type="match status" value="1"/>
</dbReference>
<dbReference type="GO" id="GO:0009055">
    <property type="term" value="F:electron transfer activity"/>
    <property type="evidence" value="ECO:0007669"/>
    <property type="project" value="InterPro"/>
</dbReference>
<dbReference type="PANTHER" id="PTHR30365:SF14">
    <property type="entry name" value="CYTOCHROME BD MENAQUINOL OXIDASE SUBUNIT I-RELATED"/>
    <property type="match status" value="1"/>
</dbReference>
<keyword evidence="4" id="KW-1003">Cell membrane</keyword>
<dbReference type="Proteomes" id="UP000351155">
    <property type="component" value="Unassembled WGS sequence"/>
</dbReference>
<evidence type="ECO:0000256" key="8">
    <source>
        <dbReference type="ARBA" id="ARBA00022982"/>
    </source>
</evidence>
<dbReference type="GO" id="GO:0070069">
    <property type="term" value="C:cytochrome complex"/>
    <property type="evidence" value="ECO:0007669"/>
    <property type="project" value="InterPro"/>
</dbReference>
<evidence type="ECO:0000256" key="10">
    <source>
        <dbReference type="ARBA" id="ARBA00023004"/>
    </source>
</evidence>
<evidence type="ECO:0000256" key="11">
    <source>
        <dbReference type="ARBA" id="ARBA00023136"/>
    </source>
</evidence>
<keyword evidence="8" id="KW-0249">Electron transport</keyword>
<keyword evidence="5" id="KW-0349">Heme</keyword>
<dbReference type="GO" id="GO:0016682">
    <property type="term" value="F:oxidoreductase activity, acting on diphenols and related substances as donors, oxygen as acceptor"/>
    <property type="evidence" value="ECO:0007669"/>
    <property type="project" value="TreeGrafter"/>
</dbReference>
<comment type="subcellular location">
    <subcellularLocation>
        <location evidence="1">Cell membrane</location>
        <topology evidence="1">Multi-pass membrane protein</topology>
    </subcellularLocation>
</comment>
<evidence type="ECO:0000313" key="13">
    <source>
        <dbReference type="EMBL" id="VFS41144.1"/>
    </source>
</evidence>
<evidence type="ECO:0000256" key="4">
    <source>
        <dbReference type="ARBA" id="ARBA00022475"/>
    </source>
</evidence>
<name>A0A484YY39_9ENTR</name>
<dbReference type="InterPro" id="IPR002585">
    <property type="entry name" value="Cyt-d_ubiquinol_oxidase_su_1"/>
</dbReference>
<keyword evidence="3" id="KW-0813">Transport</keyword>
<organism evidence="13 14">
    <name type="scientific">Enterobacter cancerogenus</name>
    <dbReference type="NCBI Taxonomy" id="69218"/>
    <lineage>
        <taxon>Bacteria</taxon>
        <taxon>Pseudomonadati</taxon>
        <taxon>Pseudomonadota</taxon>
        <taxon>Gammaproteobacteria</taxon>
        <taxon>Enterobacterales</taxon>
        <taxon>Enterobacteriaceae</taxon>
        <taxon>Enterobacter</taxon>
        <taxon>Enterobacter cloacae complex</taxon>
    </lineage>
</organism>
<protein>
    <submittedName>
        <fullName evidence="13">Cytochrome bd ubiquinol oxidase, subunit I</fullName>
    </submittedName>
</protein>
<keyword evidence="11 12" id="KW-0472">Membrane</keyword>
<proteinExistence type="inferred from homology"/>